<dbReference type="InterPro" id="IPR020846">
    <property type="entry name" value="MFS_dom"/>
</dbReference>
<evidence type="ECO:0000256" key="5">
    <source>
        <dbReference type="ARBA" id="ARBA00023136"/>
    </source>
</evidence>
<dbReference type="GO" id="GO:0022857">
    <property type="term" value="F:transmembrane transporter activity"/>
    <property type="evidence" value="ECO:0007669"/>
    <property type="project" value="InterPro"/>
</dbReference>
<feature type="domain" description="Major facilitator superfamily (MFS) profile" evidence="7">
    <location>
        <begin position="12"/>
        <end position="393"/>
    </location>
</feature>
<dbReference type="InterPro" id="IPR011701">
    <property type="entry name" value="MFS"/>
</dbReference>
<dbReference type="Pfam" id="PF07690">
    <property type="entry name" value="MFS_1"/>
    <property type="match status" value="1"/>
</dbReference>
<feature type="transmembrane region" description="Helical" evidence="6">
    <location>
        <begin position="101"/>
        <end position="123"/>
    </location>
</feature>
<evidence type="ECO:0000256" key="2">
    <source>
        <dbReference type="ARBA" id="ARBA00022475"/>
    </source>
</evidence>
<comment type="caution">
    <text evidence="8">The sequence shown here is derived from an EMBL/GenBank/DDBJ whole genome shotgun (WGS) entry which is preliminary data.</text>
</comment>
<evidence type="ECO:0000256" key="1">
    <source>
        <dbReference type="ARBA" id="ARBA00004651"/>
    </source>
</evidence>
<dbReference type="PANTHER" id="PTHR43124:SF3">
    <property type="entry name" value="CHLORAMPHENICOL EFFLUX PUMP RV0191"/>
    <property type="match status" value="1"/>
</dbReference>
<protein>
    <submittedName>
        <fullName evidence="8">MFS transporter</fullName>
    </submittedName>
</protein>
<feature type="transmembrane region" description="Helical" evidence="6">
    <location>
        <begin position="280"/>
        <end position="300"/>
    </location>
</feature>
<feature type="transmembrane region" description="Helical" evidence="6">
    <location>
        <begin position="168"/>
        <end position="186"/>
    </location>
</feature>
<feature type="transmembrane region" description="Helical" evidence="6">
    <location>
        <begin position="76"/>
        <end position="95"/>
    </location>
</feature>
<dbReference type="PANTHER" id="PTHR43124">
    <property type="entry name" value="PURINE EFFLUX PUMP PBUE"/>
    <property type="match status" value="1"/>
</dbReference>
<dbReference type="EMBL" id="DSXR01000122">
    <property type="protein sequence ID" value="HGS88334.1"/>
    <property type="molecule type" value="Genomic_DNA"/>
</dbReference>
<feature type="transmembrane region" description="Helical" evidence="6">
    <location>
        <begin position="334"/>
        <end position="354"/>
    </location>
</feature>
<gene>
    <name evidence="8" type="ORF">ENT17_12075</name>
</gene>
<reference evidence="8" key="1">
    <citation type="journal article" date="2020" name="mSystems">
        <title>Genome- and Community-Level Interaction Insights into Carbon Utilization and Element Cycling Functions of Hydrothermarchaeota in Hydrothermal Sediment.</title>
        <authorList>
            <person name="Zhou Z."/>
            <person name="Liu Y."/>
            <person name="Xu W."/>
            <person name="Pan J."/>
            <person name="Luo Z.H."/>
            <person name="Li M."/>
        </authorList>
    </citation>
    <scope>NUCLEOTIDE SEQUENCE [LARGE SCALE GENOMIC DNA]</scope>
    <source>
        <strain evidence="8">SpSt-556</strain>
    </source>
</reference>
<dbReference type="PROSITE" id="PS50850">
    <property type="entry name" value="MFS"/>
    <property type="match status" value="1"/>
</dbReference>
<sequence>MKTSSPPTLGAQVAVFTLIRSVLNTSYRMVYPYLSLFQSGLGVGLPAISLVLSLRSLIAFAGPFLSPIADRYGRRVSMLLGMGLFTIGALTVVVLPTYTGFAISLPLMALAYMIFLPAMQAYLGDRVAYERRGRVMGITELSWSLSFIIGVPLVGVLLGRSGAWQSPFLPLALLGALSMVAVWRILPPHNRRAEPSSQPGVPPLPLGLLLRSAPARAGLLTILLLTAANETVNLVFGLWLEQRFNFQLAALGAAAVLIGLSEMGGEGLSAALVDRLGKVWSVRAGLLVNMLAAVVMFVLGGQAWGALAGLFLFYLSFEFSLVSLLPLMSEALPALRATVMASTLAMAALGRALGTQFAPLLFNGVGIGGNLIAALAMNLLAVWLVRQVRVNEAAPAVTPAD</sequence>
<feature type="transmembrane region" description="Helical" evidence="6">
    <location>
        <begin position="360"/>
        <end position="385"/>
    </location>
</feature>
<evidence type="ECO:0000313" key="8">
    <source>
        <dbReference type="EMBL" id="HGS88334.1"/>
    </source>
</evidence>
<feature type="transmembrane region" description="Helical" evidence="6">
    <location>
        <begin position="40"/>
        <end position="64"/>
    </location>
</feature>
<dbReference type="PROSITE" id="PS00216">
    <property type="entry name" value="SUGAR_TRANSPORT_1"/>
    <property type="match status" value="1"/>
</dbReference>
<evidence type="ECO:0000256" key="6">
    <source>
        <dbReference type="SAM" id="Phobius"/>
    </source>
</evidence>
<dbReference type="InterPro" id="IPR036259">
    <property type="entry name" value="MFS_trans_sf"/>
</dbReference>
<dbReference type="AlphaFoldDB" id="A0A7C4QAC6"/>
<proteinExistence type="predicted"/>
<keyword evidence="3 6" id="KW-0812">Transmembrane</keyword>
<comment type="subcellular location">
    <subcellularLocation>
        <location evidence="1">Cell membrane</location>
        <topology evidence="1">Multi-pass membrane protein</topology>
    </subcellularLocation>
</comment>
<feature type="transmembrane region" description="Helical" evidence="6">
    <location>
        <begin position="217"/>
        <end position="240"/>
    </location>
</feature>
<keyword evidence="4 6" id="KW-1133">Transmembrane helix</keyword>
<keyword evidence="5 6" id="KW-0472">Membrane</keyword>
<keyword evidence="2" id="KW-1003">Cell membrane</keyword>
<feature type="transmembrane region" description="Helical" evidence="6">
    <location>
        <begin position="135"/>
        <end position="156"/>
    </location>
</feature>
<feature type="transmembrane region" description="Helical" evidence="6">
    <location>
        <begin position="306"/>
        <end position="327"/>
    </location>
</feature>
<evidence type="ECO:0000256" key="4">
    <source>
        <dbReference type="ARBA" id="ARBA00022989"/>
    </source>
</evidence>
<dbReference type="SUPFAM" id="SSF103473">
    <property type="entry name" value="MFS general substrate transporter"/>
    <property type="match status" value="1"/>
</dbReference>
<dbReference type="InterPro" id="IPR005829">
    <property type="entry name" value="Sugar_transporter_CS"/>
</dbReference>
<accession>A0A7C4QAC6</accession>
<evidence type="ECO:0000256" key="3">
    <source>
        <dbReference type="ARBA" id="ARBA00022692"/>
    </source>
</evidence>
<organism evidence="8">
    <name type="scientific">Bellilinea caldifistulae</name>
    <dbReference type="NCBI Taxonomy" id="360411"/>
    <lineage>
        <taxon>Bacteria</taxon>
        <taxon>Bacillati</taxon>
        <taxon>Chloroflexota</taxon>
        <taxon>Anaerolineae</taxon>
        <taxon>Anaerolineales</taxon>
        <taxon>Anaerolineaceae</taxon>
        <taxon>Bellilinea</taxon>
    </lineage>
</organism>
<name>A0A7C4QAC6_9CHLR</name>
<feature type="transmembrane region" description="Helical" evidence="6">
    <location>
        <begin position="246"/>
        <end position="268"/>
    </location>
</feature>
<dbReference type="Gene3D" id="1.20.1250.20">
    <property type="entry name" value="MFS general substrate transporter like domains"/>
    <property type="match status" value="1"/>
</dbReference>
<dbReference type="InterPro" id="IPR050189">
    <property type="entry name" value="MFS_Efflux_Transporters"/>
</dbReference>
<dbReference type="GO" id="GO:0005886">
    <property type="term" value="C:plasma membrane"/>
    <property type="evidence" value="ECO:0007669"/>
    <property type="project" value="UniProtKB-SubCell"/>
</dbReference>
<evidence type="ECO:0000259" key="7">
    <source>
        <dbReference type="PROSITE" id="PS50850"/>
    </source>
</evidence>